<feature type="region of interest" description="Disordered" evidence="3">
    <location>
        <begin position="186"/>
        <end position="214"/>
    </location>
</feature>
<evidence type="ECO:0000256" key="1">
    <source>
        <dbReference type="ARBA" id="ARBA00004201"/>
    </source>
</evidence>
<accession>A0A699YA18</accession>
<comment type="subcellular location">
    <subcellularLocation>
        <location evidence="1">Cytoplasm</location>
        <location evidence="1">P-body</location>
    </subcellularLocation>
</comment>
<dbReference type="InterPro" id="IPR039900">
    <property type="entry name" value="Pat1-like"/>
</dbReference>
<sequence>MFKAVHNGTPYQEDYYYQAFVNKHSHARNARIFKPEALHDLSADIVKLDPSAAVKFVDLDGLGKIVLGNIRTPKVLMDLTSALDGLPEQLGEALGGENASGRLGSGLLSGVTANGPVAAKPLEQEPRLAARIMVEDCLTLLLDVDDINRCFLAAQAAGHTQPENSAGLRQRRTLLETGVTAAFRLPATPSGAGAADTQAASSMDSVDSKGQWKV</sequence>
<dbReference type="GO" id="GO:0033962">
    <property type="term" value="P:P-body assembly"/>
    <property type="evidence" value="ECO:0007669"/>
    <property type="project" value="TreeGrafter"/>
</dbReference>
<name>A0A699YA18_HAELA</name>
<protein>
    <submittedName>
        <fullName evidence="4">Uncharacterized protein</fullName>
    </submittedName>
</protein>
<organism evidence="4 5">
    <name type="scientific">Haematococcus lacustris</name>
    <name type="common">Green alga</name>
    <name type="synonym">Haematococcus pluvialis</name>
    <dbReference type="NCBI Taxonomy" id="44745"/>
    <lineage>
        <taxon>Eukaryota</taxon>
        <taxon>Viridiplantae</taxon>
        <taxon>Chlorophyta</taxon>
        <taxon>core chlorophytes</taxon>
        <taxon>Chlorophyceae</taxon>
        <taxon>CS clade</taxon>
        <taxon>Chlamydomonadales</taxon>
        <taxon>Haematococcaceae</taxon>
        <taxon>Haematococcus</taxon>
    </lineage>
</organism>
<evidence type="ECO:0000313" key="5">
    <source>
        <dbReference type="Proteomes" id="UP000485058"/>
    </source>
</evidence>
<comment type="caution">
    <text evidence="4">The sequence shown here is derived from an EMBL/GenBank/DDBJ whole genome shotgun (WGS) entry which is preliminary data.</text>
</comment>
<evidence type="ECO:0000256" key="3">
    <source>
        <dbReference type="SAM" id="MobiDB-lite"/>
    </source>
</evidence>
<dbReference type="PANTHER" id="PTHR21551:SF0">
    <property type="entry name" value="PROTEIN ASSOCIATED WITH TOPO II RELATED-1, ISOFORM A"/>
    <property type="match status" value="1"/>
</dbReference>
<dbReference type="EMBL" id="BLLF01000067">
    <property type="protein sequence ID" value="GFH06990.1"/>
    <property type="molecule type" value="Genomic_DNA"/>
</dbReference>
<dbReference type="GO" id="GO:0000290">
    <property type="term" value="P:deadenylation-dependent decapping of nuclear-transcribed mRNA"/>
    <property type="evidence" value="ECO:0007669"/>
    <property type="project" value="InterPro"/>
</dbReference>
<dbReference type="Proteomes" id="UP000485058">
    <property type="component" value="Unassembled WGS sequence"/>
</dbReference>
<keyword evidence="2" id="KW-0963">Cytoplasm</keyword>
<dbReference type="GO" id="GO:0003723">
    <property type="term" value="F:RNA binding"/>
    <property type="evidence" value="ECO:0007669"/>
    <property type="project" value="TreeGrafter"/>
</dbReference>
<evidence type="ECO:0000256" key="2">
    <source>
        <dbReference type="ARBA" id="ARBA00022490"/>
    </source>
</evidence>
<proteinExistence type="predicted"/>
<dbReference type="GO" id="GO:0000932">
    <property type="term" value="C:P-body"/>
    <property type="evidence" value="ECO:0007669"/>
    <property type="project" value="UniProtKB-SubCell"/>
</dbReference>
<dbReference type="PANTHER" id="PTHR21551">
    <property type="entry name" value="TOPOISOMERASE II-ASSOCIATED PROTEIN PAT1"/>
    <property type="match status" value="1"/>
</dbReference>
<reference evidence="4 5" key="1">
    <citation type="submission" date="2020-02" db="EMBL/GenBank/DDBJ databases">
        <title>Draft genome sequence of Haematococcus lacustris strain NIES-144.</title>
        <authorList>
            <person name="Morimoto D."/>
            <person name="Nakagawa S."/>
            <person name="Yoshida T."/>
            <person name="Sawayama S."/>
        </authorList>
    </citation>
    <scope>NUCLEOTIDE SEQUENCE [LARGE SCALE GENOMIC DNA]</scope>
    <source>
        <strain evidence="4 5">NIES-144</strain>
    </source>
</reference>
<evidence type="ECO:0000313" key="4">
    <source>
        <dbReference type="EMBL" id="GFH06990.1"/>
    </source>
</evidence>
<gene>
    <name evidence="4" type="ORF">HaLaN_01721</name>
</gene>
<keyword evidence="5" id="KW-1185">Reference proteome</keyword>
<dbReference type="AlphaFoldDB" id="A0A699YA18"/>